<keyword evidence="3" id="KW-0677">Repeat</keyword>
<dbReference type="InterPro" id="IPR013087">
    <property type="entry name" value="Znf_C2H2_type"/>
</dbReference>
<reference evidence="10" key="1">
    <citation type="journal article" date="2020" name="Stud. Mycol.">
        <title>101 Dothideomycetes genomes: a test case for predicting lifestyles and emergence of pathogens.</title>
        <authorList>
            <person name="Haridas S."/>
            <person name="Albert R."/>
            <person name="Binder M."/>
            <person name="Bloem J."/>
            <person name="Labutti K."/>
            <person name="Salamov A."/>
            <person name="Andreopoulos B."/>
            <person name="Baker S."/>
            <person name="Barry K."/>
            <person name="Bills G."/>
            <person name="Bluhm B."/>
            <person name="Cannon C."/>
            <person name="Castanera R."/>
            <person name="Culley D."/>
            <person name="Daum C."/>
            <person name="Ezra D."/>
            <person name="Gonzalez J."/>
            <person name="Henrissat B."/>
            <person name="Kuo A."/>
            <person name="Liang C."/>
            <person name="Lipzen A."/>
            <person name="Lutzoni F."/>
            <person name="Magnuson J."/>
            <person name="Mondo S."/>
            <person name="Nolan M."/>
            <person name="Ohm R."/>
            <person name="Pangilinan J."/>
            <person name="Park H.-J."/>
            <person name="Ramirez L."/>
            <person name="Alfaro M."/>
            <person name="Sun H."/>
            <person name="Tritt A."/>
            <person name="Yoshinaga Y."/>
            <person name="Zwiers L.-H."/>
            <person name="Turgeon B."/>
            <person name="Goodwin S."/>
            <person name="Spatafora J."/>
            <person name="Crous P."/>
            <person name="Grigoriev I."/>
        </authorList>
    </citation>
    <scope>NUCLEOTIDE SEQUENCE</scope>
    <source>
        <strain evidence="10">CBS 133067</strain>
    </source>
</reference>
<dbReference type="Proteomes" id="UP000799772">
    <property type="component" value="Unassembled WGS sequence"/>
</dbReference>
<keyword evidence="4 7" id="KW-0863">Zinc-finger</keyword>
<keyword evidence="11" id="KW-1185">Reference proteome</keyword>
<protein>
    <recommendedName>
        <fullName evidence="9">C2H2-type domain-containing protein</fullName>
    </recommendedName>
</protein>
<dbReference type="GO" id="GO:0001228">
    <property type="term" value="F:DNA-binding transcription activator activity, RNA polymerase II-specific"/>
    <property type="evidence" value="ECO:0007669"/>
    <property type="project" value="TreeGrafter"/>
</dbReference>
<evidence type="ECO:0000256" key="5">
    <source>
        <dbReference type="ARBA" id="ARBA00022833"/>
    </source>
</evidence>
<dbReference type="SUPFAM" id="SSF57667">
    <property type="entry name" value="beta-beta-alpha zinc fingers"/>
    <property type="match status" value="1"/>
</dbReference>
<dbReference type="Gene3D" id="3.30.160.60">
    <property type="entry name" value="Classic Zinc Finger"/>
    <property type="match status" value="1"/>
</dbReference>
<dbReference type="GO" id="GO:0008270">
    <property type="term" value="F:zinc ion binding"/>
    <property type="evidence" value="ECO:0007669"/>
    <property type="project" value="UniProtKB-KW"/>
</dbReference>
<dbReference type="PANTHER" id="PTHR24376">
    <property type="entry name" value="ZINC FINGER PROTEIN"/>
    <property type="match status" value="1"/>
</dbReference>
<dbReference type="GO" id="GO:0000978">
    <property type="term" value="F:RNA polymerase II cis-regulatory region sequence-specific DNA binding"/>
    <property type="evidence" value="ECO:0007669"/>
    <property type="project" value="TreeGrafter"/>
</dbReference>
<feature type="domain" description="C2H2-type" evidence="9">
    <location>
        <begin position="217"/>
        <end position="241"/>
    </location>
</feature>
<name>A0A9P4M4M2_9PEZI</name>
<evidence type="ECO:0000256" key="2">
    <source>
        <dbReference type="ARBA" id="ARBA00022723"/>
    </source>
</evidence>
<keyword evidence="6" id="KW-0539">Nucleus</keyword>
<evidence type="ECO:0000256" key="4">
    <source>
        <dbReference type="ARBA" id="ARBA00022771"/>
    </source>
</evidence>
<feature type="region of interest" description="Disordered" evidence="8">
    <location>
        <begin position="189"/>
        <end position="212"/>
    </location>
</feature>
<organism evidence="10 11">
    <name type="scientific">Rhizodiscina lignyota</name>
    <dbReference type="NCBI Taxonomy" id="1504668"/>
    <lineage>
        <taxon>Eukaryota</taxon>
        <taxon>Fungi</taxon>
        <taxon>Dikarya</taxon>
        <taxon>Ascomycota</taxon>
        <taxon>Pezizomycotina</taxon>
        <taxon>Dothideomycetes</taxon>
        <taxon>Pleosporomycetidae</taxon>
        <taxon>Aulographales</taxon>
        <taxon>Rhizodiscinaceae</taxon>
        <taxon>Rhizodiscina</taxon>
    </lineage>
</organism>
<evidence type="ECO:0000256" key="8">
    <source>
        <dbReference type="SAM" id="MobiDB-lite"/>
    </source>
</evidence>
<dbReference type="PROSITE" id="PS50157">
    <property type="entry name" value="ZINC_FINGER_C2H2_2"/>
    <property type="match status" value="2"/>
</dbReference>
<comment type="caution">
    <text evidence="10">The sequence shown here is derived from an EMBL/GenBank/DDBJ whole genome shotgun (WGS) entry which is preliminary data.</text>
</comment>
<dbReference type="OrthoDB" id="2687452at2759"/>
<dbReference type="InterPro" id="IPR036236">
    <property type="entry name" value="Znf_C2H2_sf"/>
</dbReference>
<evidence type="ECO:0000256" key="6">
    <source>
        <dbReference type="ARBA" id="ARBA00023242"/>
    </source>
</evidence>
<evidence type="ECO:0000256" key="3">
    <source>
        <dbReference type="ARBA" id="ARBA00022737"/>
    </source>
</evidence>
<proteinExistence type="predicted"/>
<keyword evidence="5" id="KW-0862">Zinc</keyword>
<feature type="compositionally biased region" description="Basic and acidic residues" evidence="8">
    <location>
        <begin position="202"/>
        <end position="212"/>
    </location>
</feature>
<keyword evidence="2" id="KW-0479">Metal-binding</keyword>
<dbReference type="GO" id="GO:0005634">
    <property type="term" value="C:nucleus"/>
    <property type="evidence" value="ECO:0007669"/>
    <property type="project" value="UniProtKB-SubCell"/>
</dbReference>
<dbReference type="PANTHER" id="PTHR24376:SF235">
    <property type="entry name" value="C2H2-TYPE DOMAIN-CONTAINING PROTEIN"/>
    <property type="match status" value="1"/>
</dbReference>
<dbReference type="EMBL" id="ML978127">
    <property type="protein sequence ID" value="KAF2097871.1"/>
    <property type="molecule type" value="Genomic_DNA"/>
</dbReference>
<evidence type="ECO:0000256" key="7">
    <source>
        <dbReference type="PROSITE-ProRule" id="PRU00042"/>
    </source>
</evidence>
<dbReference type="PROSITE" id="PS00028">
    <property type="entry name" value="ZINC_FINGER_C2H2_1"/>
    <property type="match status" value="2"/>
</dbReference>
<dbReference type="AlphaFoldDB" id="A0A9P4M4M2"/>
<evidence type="ECO:0000256" key="1">
    <source>
        <dbReference type="ARBA" id="ARBA00004123"/>
    </source>
</evidence>
<evidence type="ECO:0000259" key="9">
    <source>
        <dbReference type="PROSITE" id="PS50157"/>
    </source>
</evidence>
<evidence type="ECO:0000313" key="11">
    <source>
        <dbReference type="Proteomes" id="UP000799772"/>
    </source>
</evidence>
<sequence length="398" mass="44042">MLNEEQGQLKNSHLLEDDSLSSLFDSDFLICSTEPQCIHSQPLSSKGFSHSLVENDSLGSAFAALNQPACKEHQDVNAPDDVTKENGILERVLRNDVMTRHPLQEQQDSRVGTMSESPVMNSGIQDNCNTGCNEFLTDPMDSPLDEMFSFSVGDPYEREPAAIIDDDEMDLSVAGSAIDGIYETGSEWDEMTDATSSPRPIPETEFRSDSHAAPKRHTCAECGGAFIKAADLESHAKQASHKPFACNEPGCSAQYTRPDALTRHRGVHSSTNSYPCVECHRYRGRGAFKRRDHLLQHLKKVHGLSADAVKPKFCSHKSCIYSGAEGPDGRFWGFKSRIEHARHMREAHGEGTNDCDVSGCDRRGKKGFARKRDLEIHREKVHMKSEQSAGPGLMIAVH</sequence>
<dbReference type="SMART" id="SM00355">
    <property type="entry name" value="ZnF_C2H2"/>
    <property type="match status" value="5"/>
</dbReference>
<feature type="domain" description="C2H2-type" evidence="9">
    <location>
        <begin position="244"/>
        <end position="273"/>
    </location>
</feature>
<accession>A0A9P4M4M2</accession>
<evidence type="ECO:0000313" key="10">
    <source>
        <dbReference type="EMBL" id="KAF2097871.1"/>
    </source>
</evidence>
<comment type="subcellular location">
    <subcellularLocation>
        <location evidence="1">Nucleus</location>
    </subcellularLocation>
</comment>
<gene>
    <name evidence="10" type="ORF">NA57DRAFT_57049</name>
</gene>